<name>A0A934SEU8_9BACT</name>
<keyword evidence="2" id="KW-1185">Reference proteome</keyword>
<dbReference type="Proteomes" id="UP000603141">
    <property type="component" value="Unassembled WGS sequence"/>
</dbReference>
<comment type="caution">
    <text evidence="1">The sequence shown here is derived from an EMBL/GenBank/DDBJ whole genome shotgun (WGS) entry which is preliminary data.</text>
</comment>
<evidence type="ECO:0000313" key="2">
    <source>
        <dbReference type="Proteomes" id="UP000603141"/>
    </source>
</evidence>
<sequence length="178" mass="19428">MKDLVLGSHLWFARLGSTIDGTVVTESAVPIFATTKAEWLKLPSCEQWEPRPPSNFVSRRAPGTGTGTYGVRTRIPLGGDDFTHAFNVQEFGKLDFELLLNAASVDPTTGAYVTNTKVEPVVGWLHRQALHGETIIDEADELVQLTIEAFQFGENLNPHALIATVLNNTLNAGKITNL</sequence>
<evidence type="ECO:0000313" key="1">
    <source>
        <dbReference type="EMBL" id="MBK1884832.1"/>
    </source>
</evidence>
<proteinExistence type="predicted"/>
<dbReference type="EMBL" id="JAENIJ010000131">
    <property type="protein sequence ID" value="MBK1884832.1"/>
    <property type="molecule type" value="Genomic_DNA"/>
</dbReference>
<organism evidence="1 2">
    <name type="scientific">Luteolibacter pohnpeiensis</name>
    <dbReference type="NCBI Taxonomy" id="454153"/>
    <lineage>
        <taxon>Bacteria</taxon>
        <taxon>Pseudomonadati</taxon>
        <taxon>Verrucomicrobiota</taxon>
        <taxon>Verrucomicrobiia</taxon>
        <taxon>Verrucomicrobiales</taxon>
        <taxon>Verrucomicrobiaceae</taxon>
        <taxon>Luteolibacter</taxon>
    </lineage>
</organism>
<protein>
    <submittedName>
        <fullName evidence="1">Uncharacterized protein</fullName>
    </submittedName>
</protein>
<dbReference type="AlphaFoldDB" id="A0A934SEU8"/>
<dbReference type="RefSeq" id="WP_200274379.1">
    <property type="nucleotide sequence ID" value="NZ_JAENIJ010000131.1"/>
</dbReference>
<gene>
    <name evidence="1" type="ORF">JIN85_20650</name>
</gene>
<accession>A0A934SEU8</accession>
<reference evidence="1" key="1">
    <citation type="submission" date="2021-01" db="EMBL/GenBank/DDBJ databases">
        <title>Modified the classification status of verrucomicrobia.</title>
        <authorList>
            <person name="Feng X."/>
        </authorList>
    </citation>
    <scope>NUCLEOTIDE SEQUENCE</scope>
    <source>
        <strain evidence="1">KCTC 22041</strain>
    </source>
</reference>